<feature type="compositionally biased region" description="Polar residues" evidence="1">
    <location>
        <begin position="1"/>
        <end position="10"/>
    </location>
</feature>
<gene>
    <name evidence="2" type="ORF">HMPREF9555_02130</name>
</gene>
<dbReference type="Proteomes" id="UP000004633">
    <property type="component" value="Unassembled WGS sequence"/>
</dbReference>
<comment type="caution">
    <text evidence="2">The sequence shown here is derived from an EMBL/GenBank/DDBJ whole genome shotgun (WGS) entry which is preliminary data.</text>
</comment>
<feature type="region of interest" description="Disordered" evidence="1">
    <location>
        <begin position="1"/>
        <end position="22"/>
    </location>
</feature>
<proteinExistence type="predicted"/>
<evidence type="ECO:0000313" key="2">
    <source>
        <dbReference type="EMBL" id="EFW28689.1"/>
    </source>
</evidence>
<organism evidence="2 3">
    <name type="scientific">Selenomonas artemidis F0399</name>
    <dbReference type="NCBI Taxonomy" id="749551"/>
    <lineage>
        <taxon>Bacteria</taxon>
        <taxon>Bacillati</taxon>
        <taxon>Bacillota</taxon>
        <taxon>Negativicutes</taxon>
        <taxon>Selenomonadales</taxon>
        <taxon>Selenomonadaceae</taxon>
        <taxon>Selenomonas</taxon>
    </lineage>
</organism>
<dbReference type="EMBL" id="AECV01000061">
    <property type="protein sequence ID" value="EFW28689.1"/>
    <property type="molecule type" value="Genomic_DNA"/>
</dbReference>
<sequence length="61" mass="6851">MIHNSFQSFPVDSDKKKSVPADGYTHGKVKLARYVSFCYTYDKALSVTGRRSILAPNIQRG</sequence>
<evidence type="ECO:0000313" key="3">
    <source>
        <dbReference type="Proteomes" id="UP000004633"/>
    </source>
</evidence>
<dbReference type="HOGENOM" id="CLU_2920156_0_0_9"/>
<reference evidence="2 3" key="1">
    <citation type="submission" date="2010-08" db="EMBL/GenBank/DDBJ databases">
        <authorList>
            <person name="Weinstock G."/>
            <person name="Sodergren E."/>
            <person name="Clifton S."/>
            <person name="Fulton L."/>
            <person name="Fulton B."/>
            <person name="Courtney L."/>
            <person name="Fronick C."/>
            <person name="Harrison M."/>
            <person name="Strong C."/>
            <person name="Farmer C."/>
            <person name="Delahaunty K."/>
            <person name="Markovic C."/>
            <person name="Hall O."/>
            <person name="Minx P."/>
            <person name="Tomlinson C."/>
            <person name="Mitreva M."/>
            <person name="Hou S."/>
            <person name="Chen J."/>
            <person name="Wollam A."/>
            <person name="Pepin K.H."/>
            <person name="Johnson M."/>
            <person name="Bhonagiri V."/>
            <person name="Zhang X."/>
            <person name="Suruliraj S."/>
            <person name="Warren W."/>
            <person name="Chinwalla A."/>
            <person name="Mardis E.R."/>
            <person name="Wilson R.K."/>
        </authorList>
    </citation>
    <scope>NUCLEOTIDE SEQUENCE [LARGE SCALE GENOMIC DNA]</scope>
    <source>
        <strain evidence="2 3">F0399</strain>
    </source>
</reference>
<name>E7N536_9FIRM</name>
<evidence type="ECO:0000256" key="1">
    <source>
        <dbReference type="SAM" id="MobiDB-lite"/>
    </source>
</evidence>
<protein>
    <submittedName>
        <fullName evidence="2">Uncharacterized protein</fullName>
    </submittedName>
</protein>
<dbReference type="AlphaFoldDB" id="E7N536"/>
<accession>E7N536</accession>
<keyword evidence="3" id="KW-1185">Reference proteome</keyword>